<feature type="compositionally biased region" description="Low complexity" evidence="1">
    <location>
        <begin position="1"/>
        <end position="13"/>
    </location>
</feature>
<dbReference type="EMBL" id="FXAN01000126">
    <property type="protein sequence ID" value="SMG03124.1"/>
    <property type="molecule type" value="Genomic_DNA"/>
</dbReference>
<reference evidence="2 3" key="1">
    <citation type="submission" date="2017-04" db="EMBL/GenBank/DDBJ databases">
        <authorList>
            <person name="Afonso C.L."/>
            <person name="Miller P.J."/>
            <person name="Scott M.A."/>
            <person name="Spackman E."/>
            <person name="Goraichik I."/>
            <person name="Dimitrov K.M."/>
            <person name="Suarez D.L."/>
            <person name="Swayne D.E."/>
        </authorList>
    </citation>
    <scope>NUCLEOTIDE SEQUENCE [LARGE SCALE GENOMIC DNA]</scope>
    <source>
        <strain evidence="2">LMG 28154</strain>
    </source>
</reference>
<dbReference type="Proteomes" id="UP000198460">
    <property type="component" value="Unassembled WGS sequence"/>
</dbReference>
<protein>
    <submittedName>
        <fullName evidence="2">Uncharacterized protein</fullName>
    </submittedName>
</protein>
<evidence type="ECO:0000313" key="2">
    <source>
        <dbReference type="EMBL" id="SMG03124.1"/>
    </source>
</evidence>
<dbReference type="AlphaFoldDB" id="A0A238HCD8"/>
<evidence type="ECO:0000256" key="1">
    <source>
        <dbReference type="SAM" id="MobiDB-lite"/>
    </source>
</evidence>
<proteinExistence type="predicted"/>
<feature type="region of interest" description="Disordered" evidence="1">
    <location>
        <begin position="1"/>
        <end position="57"/>
    </location>
</feature>
<accession>A0A238HCD8</accession>
<sequence length="57" mass="5913">MKAASGGAAAPFARRAHARIGQGGGALPRERRAFTVRRPPSAGAPPGGRGRRVIPRR</sequence>
<evidence type="ECO:0000313" key="3">
    <source>
        <dbReference type="Proteomes" id="UP000198460"/>
    </source>
</evidence>
<name>A0A238HCD8_9BURK</name>
<gene>
    <name evidence="2" type="ORF">BSIN_1221</name>
</gene>
<organism evidence="2 3">
    <name type="scientific">Burkholderia singularis</name>
    <dbReference type="NCBI Taxonomy" id="1503053"/>
    <lineage>
        <taxon>Bacteria</taxon>
        <taxon>Pseudomonadati</taxon>
        <taxon>Pseudomonadota</taxon>
        <taxon>Betaproteobacteria</taxon>
        <taxon>Burkholderiales</taxon>
        <taxon>Burkholderiaceae</taxon>
        <taxon>Burkholderia</taxon>
        <taxon>pseudomallei group</taxon>
    </lineage>
</organism>